<evidence type="ECO:0000313" key="1">
    <source>
        <dbReference type="EMBL" id="GFQ88825.1"/>
    </source>
</evidence>
<dbReference type="OrthoDB" id="6413980at2759"/>
<sequence length="143" mass="15942">MDAILTGSSDFQLLRSGLIGLFKKADMSLHKWCSNAPEILTSISKEEQSWDFHCQSSDKTIETKLWVLKLEWDEPLSNPIAKEWNDFVSTLPVIQNIHIPRLVLGNGRIILHGIADASTAAYGAILYVQSILEEGGCIFKTLV</sequence>
<keyword evidence="2" id="KW-1185">Reference proteome</keyword>
<proteinExistence type="predicted"/>
<dbReference type="InterPro" id="IPR008042">
    <property type="entry name" value="Retrotrans_Pao"/>
</dbReference>
<evidence type="ECO:0000313" key="2">
    <source>
        <dbReference type="Proteomes" id="UP000887116"/>
    </source>
</evidence>
<protein>
    <submittedName>
        <fullName evidence="1">Uncharacterized protein</fullName>
    </submittedName>
</protein>
<comment type="caution">
    <text evidence="1">The sequence shown here is derived from an EMBL/GenBank/DDBJ whole genome shotgun (WGS) entry which is preliminary data.</text>
</comment>
<gene>
    <name evidence="1" type="primary">AVEN_48441_1</name>
    <name evidence="1" type="ORF">TNCT_305581</name>
</gene>
<reference evidence="1" key="1">
    <citation type="submission" date="2020-07" db="EMBL/GenBank/DDBJ databases">
        <title>Multicomponent nature underlies the extraordinary mechanical properties of spider dragline silk.</title>
        <authorList>
            <person name="Kono N."/>
            <person name="Nakamura H."/>
            <person name="Mori M."/>
            <person name="Yoshida Y."/>
            <person name="Ohtoshi R."/>
            <person name="Malay A.D."/>
            <person name="Moran D.A.P."/>
            <person name="Tomita M."/>
            <person name="Numata K."/>
            <person name="Arakawa K."/>
        </authorList>
    </citation>
    <scope>NUCLEOTIDE SEQUENCE</scope>
</reference>
<dbReference type="AlphaFoldDB" id="A0A8X6FT68"/>
<dbReference type="EMBL" id="BMAO01023455">
    <property type="protein sequence ID" value="GFQ88825.1"/>
    <property type="molecule type" value="Genomic_DNA"/>
</dbReference>
<name>A0A8X6FT68_TRICU</name>
<dbReference type="Proteomes" id="UP000887116">
    <property type="component" value="Unassembled WGS sequence"/>
</dbReference>
<dbReference type="Pfam" id="PF05380">
    <property type="entry name" value="Peptidase_A17"/>
    <property type="match status" value="1"/>
</dbReference>
<accession>A0A8X6FT68</accession>
<organism evidence="1 2">
    <name type="scientific">Trichonephila clavata</name>
    <name type="common">Joro spider</name>
    <name type="synonym">Nephila clavata</name>
    <dbReference type="NCBI Taxonomy" id="2740835"/>
    <lineage>
        <taxon>Eukaryota</taxon>
        <taxon>Metazoa</taxon>
        <taxon>Ecdysozoa</taxon>
        <taxon>Arthropoda</taxon>
        <taxon>Chelicerata</taxon>
        <taxon>Arachnida</taxon>
        <taxon>Araneae</taxon>
        <taxon>Araneomorphae</taxon>
        <taxon>Entelegynae</taxon>
        <taxon>Araneoidea</taxon>
        <taxon>Nephilidae</taxon>
        <taxon>Trichonephila</taxon>
    </lineage>
</organism>